<dbReference type="CDD" id="cd16377">
    <property type="entry name" value="23S_rRNA_IVP_like"/>
    <property type="match status" value="1"/>
</dbReference>
<dbReference type="Pfam" id="PF05635">
    <property type="entry name" value="23S_rRNA_IVP"/>
    <property type="match status" value="1"/>
</dbReference>
<organism evidence="1 3">
    <name type="scientific">Flavobacterium hibernum</name>
    <dbReference type="NCBI Taxonomy" id="37752"/>
    <lineage>
        <taxon>Bacteria</taxon>
        <taxon>Pseudomonadati</taxon>
        <taxon>Bacteroidota</taxon>
        <taxon>Flavobacteriia</taxon>
        <taxon>Flavobacteriales</taxon>
        <taxon>Flavobacteriaceae</taxon>
        <taxon>Flavobacterium</taxon>
    </lineage>
</organism>
<dbReference type="Gene3D" id="1.20.1440.60">
    <property type="entry name" value="23S rRNA-intervening sequence"/>
    <property type="match status" value="1"/>
</dbReference>
<dbReference type="SUPFAM" id="SSF158446">
    <property type="entry name" value="IVS-encoded protein-like"/>
    <property type="match status" value="1"/>
</dbReference>
<dbReference type="InterPro" id="IPR012657">
    <property type="entry name" value="23S_rRNA-intervening_sequence"/>
</dbReference>
<dbReference type="PANTHER" id="PTHR38471">
    <property type="entry name" value="FOUR HELIX BUNDLE PROTEIN"/>
    <property type="match status" value="1"/>
</dbReference>
<dbReference type="InterPro" id="IPR036583">
    <property type="entry name" value="23S_rRNA_IVS_sf"/>
</dbReference>
<dbReference type="AlphaFoldDB" id="A0A0D0ELE8"/>
<dbReference type="OrthoDB" id="9811959at2"/>
<dbReference type="PANTHER" id="PTHR38471:SF2">
    <property type="entry name" value="FOUR HELIX BUNDLE PROTEIN"/>
    <property type="match status" value="1"/>
</dbReference>
<dbReference type="EMBL" id="JPRK01000008">
    <property type="protein sequence ID" value="KIO52755.1"/>
    <property type="molecule type" value="Genomic_DNA"/>
</dbReference>
<reference evidence="2 4" key="2">
    <citation type="submission" date="2016-11" db="EMBL/GenBank/DDBJ databases">
        <title>Whole genomes of Flavobacteriaceae.</title>
        <authorList>
            <person name="Stine C."/>
            <person name="Li C."/>
            <person name="Tadesse D."/>
        </authorList>
    </citation>
    <scope>NUCLEOTIDE SEQUENCE [LARGE SCALE GENOMIC DNA]</scope>
    <source>
        <strain evidence="2 4">ATCC 51468</strain>
    </source>
</reference>
<gene>
    <name evidence="2" type="ORF">B0A73_21475</name>
    <name evidence="1" type="ORF">IW18_09390</name>
</gene>
<evidence type="ECO:0000313" key="4">
    <source>
        <dbReference type="Proteomes" id="UP000198302"/>
    </source>
</evidence>
<accession>A0A0D0ELE8</accession>
<dbReference type="RefSeq" id="WP_041517342.1">
    <property type="nucleotide sequence ID" value="NZ_JPRK01000008.1"/>
</dbReference>
<name>A0A0D0ELE8_9FLAO</name>
<dbReference type="Proteomes" id="UP000198302">
    <property type="component" value="Unassembled WGS sequence"/>
</dbReference>
<comment type="caution">
    <text evidence="1">The sequence shown here is derived from an EMBL/GenBank/DDBJ whole genome shotgun (WGS) entry which is preliminary data.</text>
</comment>
<dbReference type="EMBL" id="MUGX01000037">
    <property type="protein sequence ID" value="OXA83921.1"/>
    <property type="molecule type" value="Genomic_DNA"/>
</dbReference>
<keyword evidence="4" id="KW-1185">Reference proteome</keyword>
<dbReference type="Proteomes" id="UP000032061">
    <property type="component" value="Unassembled WGS sequence"/>
</dbReference>
<reference evidence="1 3" key="1">
    <citation type="submission" date="2015-01" db="EMBL/GenBank/DDBJ databases">
        <title>Genome of Flavobacterium hibernum DSM 12611.</title>
        <authorList>
            <person name="Stropko S.J."/>
            <person name="Pipes S.E."/>
            <person name="Newman J.D."/>
        </authorList>
    </citation>
    <scope>NUCLEOTIDE SEQUENCE [LARGE SCALE GENOMIC DNA]</scope>
    <source>
        <strain evidence="1 3">DSM 12611</strain>
    </source>
</reference>
<evidence type="ECO:0000313" key="3">
    <source>
        <dbReference type="Proteomes" id="UP000032061"/>
    </source>
</evidence>
<evidence type="ECO:0000313" key="2">
    <source>
        <dbReference type="EMBL" id="OXA83921.1"/>
    </source>
</evidence>
<proteinExistence type="predicted"/>
<dbReference type="NCBIfam" id="TIGR02436">
    <property type="entry name" value="four helix bundle protein"/>
    <property type="match status" value="1"/>
</dbReference>
<sequence>MKPHKKLNSWIKSFEFVKEIYLVTRQFPAEEKFGITSQIRRASVSVPVNIAKGAARKGLKEFIHFLHISLGSLSELDTLILLSKELNFITDKNFEQLIEKLDVIGKLIYGLIKNLESRLANQ</sequence>
<dbReference type="STRING" id="37752.IW18_09390"/>
<evidence type="ECO:0000313" key="1">
    <source>
        <dbReference type="EMBL" id="KIO52755.1"/>
    </source>
</evidence>
<protein>
    <submittedName>
        <fullName evidence="2">Four helix bundle protein</fullName>
    </submittedName>
</protein>